<dbReference type="InterPro" id="IPR006015">
    <property type="entry name" value="Universal_stress_UspA"/>
</dbReference>
<accession>A0A4Z0Q8J3</accession>
<evidence type="ECO:0000313" key="5">
    <source>
        <dbReference type="Proteomes" id="UP000298471"/>
    </source>
</evidence>
<dbReference type="InterPro" id="IPR006016">
    <property type="entry name" value="UspA"/>
</dbReference>
<keyword evidence="5" id="KW-1185">Reference proteome</keyword>
<evidence type="ECO:0000259" key="3">
    <source>
        <dbReference type="Pfam" id="PF00582"/>
    </source>
</evidence>
<dbReference type="AlphaFoldDB" id="A0A4Z0Q8J3"/>
<evidence type="ECO:0000313" key="4">
    <source>
        <dbReference type="EMBL" id="TGE26418.1"/>
    </source>
</evidence>
<organism evidence="4 5">
    <name type="scientific">Hymenobacter metallicola</name>
    <dbReference type="NCBI Taxonomy" id="2563114"/>
    <lineage>
        <taxon>Bacteria</taxon>
        <taxon>Pseudomonadati</taxon>
        <taxon>Bacteroidota</taxon>
        <taxon>Cytophagia</taxon>
        <taxon>Cytophagales</taxon>
        <taxon>Hymenobacteraceae</taxon>
        <taxon>Hymenobacter</taxon>
    </lineage>
</organism>
<dbReference type="OrthoDB" id="1522603at2"/>
<comment type="similarity">
    <text evidence="1">Belongs to the universal stress protein A family.</text>
</comment>
<dbReference type="Proteomes" id="UP000298471">
    <property type="component" value="Unassembled WGS sequence"/>
</dbReference>
<dbReference type="PRINTS" id="PR01438">
    <property type="entry name" value="UNVRSLSTRESS"/>
</dbReference>
<proteinExistence type="inferred from homology"/>
<feature type="domain" description="UspA" evidence="3">
    <location>
        <begin position="33"/>
        <end position="158"/>
    </location>
</feature>
<dbReference type="SUPFAM" id="SSF52402">
    <property type="entry name" value="Adenine nucleotide alpha hydrolases-like"/>
    <property type="match status" value="1"/>
</dbReference>
<dbReference type="Pfam" id="PF00582">
    <property type="entry name" value="Usp"/>
    <property type="match status" value="1"/>
</dbReference>
<feature type="region of interest" description="Disordered" evidence="2">
    <location>
        <begin position="1"/>
        <end position="22"/>
    </location>
</feature>
<reference evidence="4 5" key="1">
    <citation type="submission" date="2019-04" db="EMBL/GenBank/DDBJ databases">
        <authorList>
            <person name="Feng G."/>
            <person name="Zhang J."/>
            <person name="Zhu H."/>
        </authorList>
    </citation>
    <scope>NUCLEOTIDE SEQUENCE [LARGE SCALE GENOMIC DNA]</scope>
    <source>
        <strain evidence="4 5">9PBR-1</strain>
    </source>
</reference>
<sequence length="170" mass="17362">MGSGRSTSPLAPPAPNSPSPHFSSSPPMTLSLIFCPIDFSVATASLVAYAATLAAGAKAELRLLHVLTPQPALATDTEDMALASQLAHHRAAAEQAGAHVTTSILRGEAATEIVAAARRHAADLIVIGAHGQTGLTRFLMGSTAEAVVRTAPCATLLVNSQASAEYRKSA</sequence>
<gene>
    <name evidence="4" type="ORF">E5K02_16620</name>
</gene>
<protein>
    <submittedName>
        <fullName evidence="4">Universal stress protein</fullName>
    </submittedName>
</protein>
<dbReference type="CDD" id="cd00293">
    <property type="entry name" value="USP-like"/>
    <property type="match status" value="1"/>
</dbReference>
<dbReference type="EMBL" id="SRMB01000003">
    <property type="protein sequence ID" value="TGE26418.1"/>
    <property type="molecule type" value="Genomic_DNA"/>
</dbReference>
<dbReference type="PANTHER" id="PTHR46268:SF6">
    <property type="entry name" value="UNIVERSAL STRESS PROTEIN UP12"/>
    <property type="match status" value="1"/>
</dbReference>
<dbReference type="Gene3D" id="3.40.50.12370">
    <property type="match status" value="1"/>
</dbReference>
<name>A0A4Z0Q8J3_9BACT</name>
<dbReference type="PANTHER" id="PTHR46268">
    <property type="entry name" value="STRESS RESPONSE PROTEIN NHAX"/>
    <property type="match status" value="1"/>
</dbReference>
<evidence type="ECO:0000256" key="2">
    <source>
        <dbReference type="SAM" id="MobiDB-lite"/>
    </source>
</evidence>
<comment type="caution">
    <text evidence="4">The sequence shown here is derived from an EMBL/GenBank/DDBJ whole genome shotgun (WGS) entry which is preliminary data.</text>
</comment>
<evidence type="ECO:0000256" key="1">
    <source>
        <dbReference type="ARBA" id="ARBA00008791"/>
    </source>
</evidence>